<dbReference type="CDD" id="cd14658">
    <property type="entry name" value="Imelysin-like_IrpA"/>
    <property type="match status" value="1"/>
</dbReference>
<comment type="subcellular location">
    <subcellularLocation>
        <location evidence="1">Cell envelope</location>
    </subcellularLocation>
</comment>
<evidence type="ECO:0000259" key="4">
    <source>
        <dbReference type="Pfam" id="PF09375"/>
    </source>
</evidence>
<feature type="chain" id="PRO_5047412855" evidence="3">
    <location>
        <begin position="22"/>
        <end position="362"/>
    </location>
</feature>
<dbReference type="InterPro" id="IPR018976">
    <property type="entry name" value="Imelysin-like"/>
</dbReference>
<dbReference type="InterPro" id="IPR034982">
    <property type="entry name" value="Imelysin-like_IrpA"/>
</dbReference>
<dbReference type="Gene3D" id="1.20.1420.20">
    <property type="entry name" value="M75 peptidase, HXXE motif"/>
    <property type="match status" value="1"/>
</dbReference>
<sequence length="362" mass="38930">MNALKMMVAALSLAVGVQATAATNQEIIQHVSYNVIMQTYVDLASATANLKVAVSNFVSNPTPENLALAQQQWRYTRVPWEASEAFLFGPVDSLGVDPMLDTWPLNRSDLDGVLNGKSPITVDLVHSLGTNLQGFHTIEYLLFGNGVNSNTKPVSAFTSRQFDYLNATATVLAEHAAYLAYAWTTNYDPENSGAPGYVTVISAPSYENPFYSSEGAVMEELIKGMMGIADEVANGKIADPMGGDINSANMALVESPFSWNSLNDFKMNIRSIYSVYTGTYGQVKGPGVQAMVARFNPSLAAKIEADIINCINLIEAIRPAGGGDFGQAIFTADGRARTQRAIEALNALHATLESQILPLADK</sequence>
<dbReference type="RefSeq" id="WP_277578460.1">
    <property type="nucleotide sequence ID" value="NZ_JANRMI010000003.1"/>
</dbReference>
<keyword evidence="2 3" id="KW-0732">Signal</keyword>
<evidence type="ECO:0000256" key="3">
    <source>
        <dbReference type="SAM" id="SignalP"/>
    </source>
</evidence>
<gene>
    <name evidence="5" type="ORF">NWE73_11445</name>
</gene>
<evidence type="ECO:0000256" key="1">
    <source>
        <dbReference type="ARBA" id="ARBA00004196"/>
    </source>
</evidence>
<feature type="signal peptide" evidence="3">
    <location>
        <begin position="1"/>
        <end position="21"/>
    </location>
</feature>
<dbReference type="Pfam" id="PF09375">
    <property type="entry name" value="Peptidase_M75"/>
    <property type="match status" value="1"/>
</dbReference>
<name>A0ABT6DJE5_9BACT</name>
<feature type="domain" description="Imelysin-like" evidence="4">
    <location>
        <begin position="37"/>
        <end position="352"/>
    </location>
</feature>
<dbReference type="EMBL" id="JANRMI010000003">
    <property type="protein sequence ID" value="MDG0816983.1"/>
    <property type="molecule type" value="Genomic_DNA"/>
</dbReference>
<accession>A0ABT6DJE5</accession>
<dbReference type="Proteomes" id="UP001152321">
    <property type="component" value="Unassembled WGS sequence"/>
</dbReference>
<dbReference type="InterPro" id="IPR038352">
    <property type="entry name" value="Imelysin_sf"/>
</dbReference>
<comment type="caution">
    <text evidence="5">The sequence shown here is derived from an EMBL/GenBank/DDBJ whole genome shotgun (WGS) entry which is preliminary data.</text>
</comment>
<protein>
    <submittedName>
        <fullName evidence="5">Iron-regulated protein A</fullName>
    </submittedName>
</protein>
<evidence type="ECO:0000313" key="6">
    <source>
        <dbReference type="Proteomes" id="UP001152321"/>
    </source>
</evidence>
<organism evidence="5 6">
    <name type="scientific">Bdellovibrio svalbardensis</name>
    <dbReference type="NCBI Taxonomy" id="2972972"/>
    <lineage>
        <taxon>Bacteria</taxon>
        <taxon>Pseudomonadati</taxon>
        <taxon>Bdellovibrionota</taxon>
        <taxon>Bdellovibrionia</taxon>
        <taxon>Bdellovibrionales</taxon>
        <taxon>Pseudobdellovibrionaceae</taxon>
        <taxon>Bdellovibrio</taxon>
    </lineage>
</organism>
<evidence type="ECO:0000313" key="5">
    <source>
        <dbReference type="EMBL" id="MDG0816983.1"/>
    </source>
</evidence>
<reference evidence="5" key="1">
    <citation type="submission" date="2022-08" db="EMBL/GenBank/DDBJ databases">
        <title>Novel Bdellovibrio Species Isolated from Svalbard: Designation Bdellovibrio svalbardensis.</title>
        <authorList>
            <person name="Mitchell R.J."/>
            <person name="Choi S.Y."/>
        </authorList>
    </citation>
    <scope>NUCLEOTIDE SEQUENCE</scope>
    <source>
        <strain evidence="5">PAP01</strain>
    </source>
</reference>
<keyword evidence="6" id="KW-1185">Reference proteome</keyword>
<proteinExistence type="predicted"/>
<evidence type="ECO:0000256" key="2">
    <source>
        <dbReference type="ARBA" id="ARBA00022729"/>
    </source>
</evidence>